<keyword evidence="11" id="KW-0472">Membrane</keyword>
<comment type="subcellular location">
    <subcellularLocation>
        <location evidence="2">Membrane</location>
    </subcellularLocation>
</comment>
<comment type="caution">
    <text evidence="14">The sequence shown here is derived from an EMBL/GenBank/DDBJ whole genome shotgun (WGS) entry which is preliminary data.</text>
</comment>
<feature type="compositionally biased region" description="Low complexity" evidence="10">
    <location>
        <begin position="1399"/>
        <end position="1410"/>
    </location>
</feature>
<reference evidence="14" key="1">
    <citation type="submission" date="2021-01" db="EMBL/GenBank/DDBJ databases">
        <title>Whole genome shotgun sequence of Demequina activiva NBRC 110675.</title>
        <authorList>
            <person name="Komaki H."/>
            <person name="Tamura T."/>
        </authorList>
    </citation>
    <scope>NUCLEOTIDE SEQUENCE</scope>
    <source>
        <strain evidence="14">NBRC 110675</strain>
    </source>
</reference>
<feature type="transmembrane region" description="Helical" evidence="11">
    <location>
        <begin position="12"/>
        <end position="33"/>
    </location>
</feature>
<feature type="compositionally biased region" description="Low complexity" evidence="10">
    <location>
        <begin position="1079"/>
        <end position="1096"/>
    </location>
</feature>
<keyword evidence="6 11" id="KW-0812">Transmembrane</keyword>
<evidence type="ECO:0000256" key="1">
    <source>
        <dbReference type="ARBA" id="ARBA00000085"/>
    </source>
</evidence>
<evidence type="ECO:0000256" key="3">
    <source>
        <dbReference type="ARBA" id="ARBA00012438"/>
    </source>
</evidence>
<proteinExistence type="predicted"/>
<evidence type="ECO:0000256" key="8">
    <source>
        <dbReference type="ARBA" id="ARBA00022989"/>
    </source>
</evidence>
<dbReference type="Gene3D" id="6.10.340.10">
    <property type="match status" value="1"/>
</dbReference>
<dbReference type="SMART" id="SM00387">
    <property type="entry name" value="HATPase_c"/>
    <property type="match status" value="1"/>
</dbReference>
<feature type="compositionally biased region" description="Polar residues" evidence="10">
    <location>
        <begin position="1574"/>
        <end position="1584"/>
    </location>
</feature>
<dbReference type="PROSITE" id="PS50885">
    <property type="entry name" value="HAMP"/>
    <property type="match status" value="1"/>
</dbReference>
<evidence type="ECO:0000256" key="2">
    <source>
        <dbReference type="ARBA" id="ARBA00004370"/>
    </source>
</evidence>
<dbReference type="Proteomes" id="UP000652354">
    <property type="component" value="Unassembled WGS sequence"/>
</dbReference>
<dbReference type="PANTHER" id="PTHR45436">
    <property type="entry name" value="SENSOR HISTIDINE KINASE YKOH"/>
    <property type="match status" value="1"/>
</dbReference>
<dbReference type="InterPro" id="IPR050428">
    <property type="entry name" value="TCS_sensor_his_kinase"/>
</dbReference>
<feature type="compositionally biased region" description="Low complexity" evidence="10">
    <location>
        <begin position="1115"/>
        <end position="1158"/>
    </location>
</feature>
<feature type="transmembrane region" description="Helical" evidence="11">
    <location>
        <begin position="445"/>
        <end position="466"/>
    </location>
</feature>
<evidence type="ECO:0000256" key="7">
    <source>
        <dbReference type="ARBA" id="ARBA00022777"/>
    </source>
</evidence>
<dbReference type="EMBL" id="BONR01000001">
    <property type="protein sequence ID" value="GIG54023.1"/>
    <property type="molecule type" value="Genomic_DNA"/>
</dbReference>
<evidence type="ECO:0000259" key="13">
    <source>
        <dbReference type="PROSITE" id="PS50885"/>
    </source>
</evidence>
<feature type="compositionally biased region" description="Acidic residues" evidence="10">
    <location>
        <begin position="1174"/>
        <end position="1185"/>
    </location>
</feature>
<gene>
    <name evidence="14" type="ORF">Dac01nite_07750</name>
</gene>
<dbReference type="RefSeq" id="WP_203653491.1">
    <property type="nucleotide sequence ID" value="NZ_BONR01000001.1"/>
</dbReference>
<feature type="domain" description="Histidine kinase" evidence="12">
    <location>
        <begin position="589"/>
        <end position="757"/>
    </location>
</feature>
<dbReference type="GO" id="GO:0000160">
    <property type="term" value="P:phosphorelay signal transduction system"/>
    <property type="evidence" value="ECO:0007669"/>
    <property type="project" value="UniProtKB-KW"/>
</dbReference>
<evidence type="ECO:0000256" key="4">
    <source>
        <dbReference type="ARBA" id="ARBA00022553"/>
    </source>
</evidence>
<dbReference type="PANTHER" id="PTHR45436:SF5">
    <property type="entry name" value="SENSOR HISTIDINE KINASE TRCS"/>
    <property type="match status" value="1"/>
</dbReference>
<dbReference type="InterPro" id="IPR036890">
    <property type="entry name" value="HATPase_C_sf"/>
</dbReference>
<evidence type="ECO:0000313" key="14">
    <source>
        <dbReference type="EMBL" id="GIG54023.1"/>
    </source>
</evidence>
<feature type="compositionally biased region" description="Low complexity" evidence="10">
    <location>
        <begin position="1542"/>
        <end position="1551"/>
    </location>
</feature>
<evidence type="ECO:0000256" key="11">
    <source>
        <dbReference type="SAM" id="Phobius"/>
    </source>
</evidence>
<feature type="region of interest" description="Disordered" evidence="10">
    <location>
        <begin position="1645"/>
        <end position="1665"/>
    </location>
</feature>
<dbReference type="InterPro" id="IPR013587">
    <property type="entry name" value="Nitrate/nitrite_sensing"/>
</dbReference>
<evidence type="ECO:0000256" key="5">
    <source>
        <dbReference type="ARBA" id="ARBA00022679"/>
    </source>
</evidence>
<feature type="region of interest" description="Disordered" evidence="10">
    <location>
        <begin position="974"/>
        <end position="1025"/>
    </location>
</feature>
<evidence type="ECO:0000256" key="9">
    <source>
        <dbReference type="ARBA" id="ARBA00023012"/>
    </source>
</evidence>
<feature type="compositionally biased region" description="Low complexity" evidence="10">
    <location>
        <begin position="1253"/>
        <end position="1321"/>
    </location>
</feature>
<feature type="region of interest" description="Disordered" evidence="10">
    <location>
        <begin position="1049"/>
        <end position="1618"/>
    </location>
</feature>
<keyword evidence="4" id="KW-0597">Phosphoprotein</keyword>
<accession>A0A919Q3Y5</accession>
<dbReference type="SMART" id="SM00304">
    <property type="entry name" value="HAMP"/>
    <property type="match status" value="1"/>
</dbReference>
<dbReference type="Pfam" id="PF00672">
    <property type="entry name" value="HAMP"/>
    <property type="match status" value="1"/>
</dbReference>
<feature type="compositionally biased region" description="Low complexity" evidence="10">
    <location>
        <begin position="974"/>
        <end position="983"/>
    </location>
</feature>
<comment type="catalytic activity">
    <reaction evidence="1">
        <text>ATP + protein L-histidine = ADP + protein N-phospho-L-histidine.</text>
        <dbReference type="EC" id="2.7.13.3"/>
    </reaction>
</comment>
<feature type="compositionally biased region" description="Low complexity" evidence="10">
    <location>
        <begin position="1001"/>
        <end position="1021"/>
    </location>
</feature>
<dbReference type="Pfam" id="PF02518">
    <property type="entry name" value="HATPase_c"/>
    <property type="match status" value="1"/>
</dbReference>
<feature type="domain" description="HAMP" evidence="13">
    <location>
        <begin position="467"/>
        <end position="535"/>
    </location>
</feature>
<feature type="compositionally biased region" description="Low complexity" evidence="10">
    <location>
        <begin position="1053"/>
        <end position="1067"/>
    </location>
</feature>
<sequence>MLQRLGIRGKILAVVAVPILVLVLAAGFITYGASQDLSAARNSEQLVDTLDAARTLEANLQDERYAAINFVHIIQDTRSKLVVGQNDTEDALADTVARIQEVEGEDAGPIIADLYAALGVTSLDDPLFPNERSLSITPPTEEGGWVGFPSLDEVASMQEGYTAARERVAAVAATADENAGGAFQTLDFRIGFESETATTLFTSPLPFKDDLESVTAQVDASIQSMLGSTEQLADNEANAAAVAALASGQQAVANLGAVRAGIQSGTGNIATYLGFYRGILETIVNSADDVAVAMTDRELVSTLQAYGDVDALIENMKYEKVQFERLIRTGSFLSGEADQVRNLQTRTDLSLEEAQRSTASVEGAEPVPDYGASVGTSATDQQSFESVRTALLRGTDIDLTGQRQNQWPEQVDEELTAYEPLREDLWTDVEDSVAANSQAALLQTVLTAIVAILVLIASVVVALLIARRIVNPLRRLTTTATAVRQELPRLVERVAMPGESVDVSEVQINVESRDEIGTLAEAFNGVNAATLAIAGEQAALRGSISEMFVNVARRDQVLLNRQLSSIDEMERTEDDPSTLTKLFALDHLATRMRRNSESLLVLAGIDTGRRLRRPMPLSDVVRTASSEIELYERVQLELDADPSMLGHSALTAAHLFAELLENATVFSDPGSPVVVRTAHVDGTYVVEIEDSGIGMTEKELVEANNRVASTAASEILGAQRLGLFVVGRIARRVGARVEIRSEEGKGTVATVTMPSSLFASEENVPETHVSTTATDAATHAPAALVSHRASDEISDVPARSTANAGAAYTPAVIEEGASLLGGRGAPAQPEPAPASEPAADPNSIEALIAADAAEAPAGEEANLEELTSGTTGAGLPTRRRREAPAPADADREQQSIVGLPARATDAQLSALEAEQAGGFMPAVSPSEVTPQSAEERASMFRGFRPRRANEPEVPIDPEAESLGHAARRGGLDPAALAASQQAAPVEEAPQIPSLEPDGDEPTATTFSSAPSASAPSAASSAEPDGAGAGIAAVGAAGAFGAAAFFGSRHGDEPSAASAPAANEEFAPQTADAASGDGFAPEAAEAQPEVEQAPEVPTFRMPKFDGAAGAFGAGAGAPAAAAHVADTGASVPSAPDQASAPEQAAAPPAQESPAEYEPALAADEAAGPMVIPMLEGDDAVESEQSADDAYPAESSAPSVPQAETAYAGDHDSAPYGGVESVSLDDPFAAASAPELADAHPSDASAWELSAPSTPEASSWMSPESAPSSASAVEPAPQAASWDAADEQPPAAPAPATEDPAVGFSAGAPAYQQPVQPAQPAQPMGSPVPAASAPEHGPTLDELIQSAVDDDTEQRPGFFSRLFGRGGKKGAAVAGTTAGAVAASQPSASAFEPVTATEPRSQASAPSQSSAPLGGFDPEPVQPQATAPAAMPSLYESVPSVSSAPAPAPWEAQPAPSAQQSAPEPQGYAPAPWEAEPSSPAPAAASAPQAPAYDPEPSPASFAPQESDAPAIEGWAPRQEQPAEDAGHGVYSPDQLARASGWEAAGASALQAAEPEVATSYQPVIQPDSADGGDTDMTSAVFSELSSLAAERPKVEKTRAGLQRRRPSNAAPVEVRPIEDEVTMAPGDRDADAVRSRFSSFYSGTQRARDDVAAFERQTEPAEASDT</sequence>
<evidence type="ECO:0000256" key="6">
    <source>
        <dbReference type="ARBA" id="ARBA00022692"/>
    </source>
</evidence>
<evidence type="ECO:0000256" key="10">
    <source>
        <dbReference type="SAM" id="MobiDB-lite"/>
    </source>
</evidence>
<feature type="compositionally biased region" description="Low complexity" evidence="10">
    <location>
        <begin position="857"/>
        <end position="866"/>
    </location>
</feature>
<evidence type="ECO:0000259" key="12">
    <source>
        <dbReference type="PROSITE" id="PS50109"/>
    </source>
</evidence>
<keyword evidence="15" id="KW-1185">Reference proteome</keyword>
<keyword evidence="7" id="KW-0418">Kinase</keyword>
<dbReference type="Gene3D" id="3.30.565.10">
    <property type="entry name" value="Histidine kinase-like ATPase, C-terminal domain"/>
    <property type="match status" value="1"/>
</dbReference>
<dbReference type="SUPFAM" id="SSF55874">
    <property type="entry name" value="ATPase domain of HSP90 chaperone/DNA topoisomerase II/histidine kinase"/>
    <property type="match status" value="1"/>
</dbReference>
<evidence type="ECO:0000313" key="15">
    <source>
        <dbReference type="Proteomes" id="UP000652354"/>
    </source>
</evidence>
<name>A0A919Q3Y5_9MICO</name>
<feature type="compositionally biased region" description="Basic and acidic residues" evidence="10">
    <location>
        <begin position="1645"/>
        <end position="1658"/>
    </location>
</feature>
<keyword evidence="8 11" id="KW-1133">Transmembrane helix</keyword>
<dbReference type="GO" id="GO:0004673">
    <property type="term" value="F:protein histidine kinase activity"/>
    <property type="evidence" value="ECO:0007669"/>
    <property type="project" value="UniProtKB-EC"/>
</dbReference>
<keyword evidence="5" id="KW-0808">Transferase</keyword>
<feature type="region of interest" description="Disordered" evidence="10">
    <location>
        <begin position="820"/>
        <end position="839"/>
    </location>
</feature>
<feature type="compositionally biased region" description="Low complexity" evidence="10">
    <location>
        <begin position="1435"/>
        <end position="1490"/>
    </location>
</feature>
<dbReference type="Pfam" id="PF08376">
    <property type="entry name" value="NIT"/>
    <property type="match status" value="1"/>
</dbReference>
<dbReference type="PROSITE" id="PS50109">
    <property type="entry name" value="HIS_KIN"/>
    <property type="match status" value="1"/>
</dbReference>
<organism evidence="14 15">
    <name type="scientific">Demequina activiva</name>
    <dbReference type="NCBI Taxonomy" id="1582364"/>
    <lineage>
        <taxon>Bacteria</taxon>
        <taxon>Bacillati</taxon>
        <taxon>Actinomycetota</taxon>
        <taxon>Actinomycetes</taxon>
        <taxon>Micrococcales</taxon>
        <taxon>Demequinaceae</taxon>
        <taxon>Demequina</taxon>
    </lineage>
</organism>
<dbReference type="InterPro" id="IPR005467">
    <property type="entry name" value="His_kinase_dom"/>
</dbReference>
<feature type="compositionally biased region" description="Low complexity" evidence="10">
    <location>
        <begin position="1368"/>
        <end position="1381"/>
    </location>
</feature>
<dbReference type="CDD" id="cd06225">
    <property type="entry name" value="HAMP"/>
    <property type="match status" value="1"/>
</dbReference>
<dbReference type="InterPro" id="IPR003594">
    <property type="entry name" value="HATPase_dom"/>
</dbReference>
<dbReference type="EC" id="2.7.13.3" evidence="3"/>
<protein>
    <recommendedName>
        <fullName evidence="3">histidine kinase</fullName>
        <ecNumber evidence="3">2.7.13.3</ecNumber>
    </recommendedName>
</protein>
<feature type="region of interest" description="Disordered" evidence="10">
    <location>
        <begin position="857"/>
        <end position="897"/>
    </location>
</feature>
<dbReference type="GO" id="GO:0005886">
    <property type="term" value="C:plasma membrane"/>
    <property type="evidence" value="ECO:0007669"/>
    <property type="project" value="TreeGrafter"/>
</dbReference>
<keyword evidence="9" id="KW-0902">Two-component regulatory system</keyword>
<dbReference type="InterPro" id="IPR003660">
    <property type="entry name" value="HAMP_dom"/>
</dbReference>